<dbReference type="EMBL" id="LSRX01000100">
    <property type="protein sequence ID" value="OLQ09292.1"/>
    <property type="molecule type" value="Genomic_DNA"/>
</dbReference>
<dbReference type="AlphaFoldDB" id="A0A1Q9EPE0"/>
<dbReference type="GO" id="GO:0004618">
    <property type="term" value="F:phosphoglycerate kinase activity"/>
    <property type="evidence" value="ECO:0007669"/>
    <property type="project" value="UniProtKB-EC"/>
</dbReference>
<keyword evidence="9" id="KW-1185">Reference proteome</keyword>
<evidence type="ECO:0000313" key="8">
    <source>
        <dbReference type="EMBL" id="OLQ09292.1"/>
    </source>
</evidence>
<keyword evidence="6" id="KW-0418">Kinase</keyword>
<name>A0A1Q9EPE0_SYMMI</name>
<organism evidence="8 9">
    <name type="scientific">Symbiodinium microadriaticum</name>
    <name type="common">Dinoflagellate</name>
    <name type="synonym">Zooxanthella microadriatica</name>
    <dbReference type="NCBI Taxonomy" id="2951"/>
    <lineage>
        <taxon>Eukaryota</taxon>
        <taxon>Sar</taxon>
        <taxon>Alveolata</taxon>
        <taxon>Dinophyceae</taxon>
        <taxon>Suessiales</taxon>
        <taxon>Symbiodiniaceae</taxon>
        <taxon>Symbiodinium</taxon>
    </lineage>
</organism>
<dbReference type="Proteomes" id="UP000186817">
    <property type="component" value="Unassembled WGS sequence"/>
</dbReference>
<accession>A0A1Q9EPE0</accession>
<proteinExistence type="inferred from homology"/>
<reference evidence="8 9" key="1">
    <citation type="submission" date="2016-02" db="EMBL/GenBank/DDBJ databases">
        <title>Genome analysis of coral dinoflagellate symbionts highlights evolutionary adaptations to a symbiotic lifestyle.</title>
        <authorList>
            <person name="Aranda M."/>
            <person name="Li Y."/>
            <person name="Liew Y.J."/>
            <person name="Baumgarten S."/>
            <person name="Simakov O."/>
            <person name="Wilson M."/>
            <person name="Piel J."/>
            <person name="Ashoor H."/>
            <person name="Bougouffa S."/>
            <person name="Bajic V.B."/>
            <person name="Ryu T."/>
            <person name="Ravasi T."/>
            <person name="Bayer T."/>
            <person name="Micklem G."/>
            <person name="Kim H."/>
            <person name="Bhak J."/>
            <person name="Lajeunesse T.C."/>
            <person name="Voolstra C.R."/>
        </authorList>
    </citation>
    <scope>NUCLEOTIDE SEQUENCE [LARGE SCALE GENOMIC DNA]</scope>
    <source>
        <strain evidence="8 9">CCMP2467</strain>
    </source>
</reference>
<evidence type="ECO:0000256" key="1">
    <source>
        <dbReference type="ARBA" id="ARBA00001946"/>
    </source>
</evidence>
<comment type="caution">
    <text evidence="8">The sequence shown here is derived from an EMBL/GenBank/DDBJ whole genome shotgun (WGS) entry which is preliminary data.</text>
</comment>
<comment type="similarity">
    <text evidence="2">Belongs to the phosphoglycerate kinase family.</text>
</comment>
<keyword evidence="7" id="KW-0067">ATP-binding</keyword>
<evidence type="ECO:0000256" key="4">
    <source>
        <dbReference type="ARBA" id="ARBA00022679"/>
    </source>
</evidence>
<keyword evidence="4" id="KW-0808">Transferase</keyword>
<dbReference type="GO" id="GO:0006096">
    <property type="term" value="P:glycolytic process"/>
    <property type="evidence" value="ECO:0007669"/>
    <property type="project" value="InterPro"/>
</dbReference>
<comment type="cofactor">
    <cofactor evidence="1">
        <name>Mg(2+)</name>
        <dbReference type="ChEBI" id="CHEBI:18420"/>
    </cofactor>
</comment>
<dbReference type="InterPro" id="IPR015824">
    <property type="entry name" value="Phosphoglycerate_kinase_N"/>
</dbReference>
<dbReference type="Gene3D" id="3.40.50.1260">
    <property type="entry name" value="Phosphoglycerate kinase, N-terminal domain"/>
    <property type="match status" value="1"/>
</dbReference>
<dbReference type="EC" id="2.7.2.3" evidence="3"/>
<dbReference type="InterPro" id="IPR036043">
    <property type="entry name" value="Phosphoglycerate_kinase_sf"/>
</dbReference>
<evidence type="ECO:0000256" key="6">
    <source>
        <dbReference type="ARBA" id="ARBA00022777"/>
    </source>
</evidence>
<evidence type="ECO:0000313" key="9">
    <source>
        <dbReference type="Proteomes" id="UP000186817"/>
    </source>
</evidence>
<evidence type="ECO:0000256" key="7">
    <source>
        <dbReference type="ARBA" id="ARBA00022840"/>
    </source>
</evidence>
<dbReference type="GO" id="GO:0005524">
    <property type="term" value="F:ATP binding"/>
    <property type="evidence" value="ECO:0007669"/>
    <property type="project" value="UniProtKB-KW"/>
</dbReference>
<gene>
    <name evidence="8" type="ORF">AK812_SmicGene7154</name>
</gene>
<protein>
    <recommendedName>
        <fullName evidence="3">phosphoglycerate kinase</fullName>
        <ecNumber evidence="3">2.7.2.3</ecNumber>
    </recommendedName>
</protein>
<keyword evidence="5" id="KW-0547">Nucleotide-binding</keyword>
<dbReference type="SUPFAM" id="SSF53748">
    <property type="entry name" value="Phosphoglycerate kinase"/>
    <property type="match status" value="1"/>
</dbReference>
<evidence type="ECO:0000256" key="3">
    <source>
        <dbReference type="ARBA" id="ARBA00013061"/>
    </source>
</evidence>
<sequence>MYSRPRLEDGSRAPLVFPAGTTDTVKHLSSQLQMPCDEVFSKVGGARKDVVLYIAQKSQVILLENLRFHTEEEGKRTETVDGL</sequence>
<evidence type="ECO:0000256" key="2">
    <source>
        <dbReference type="ARBA" id="ARBA00008982"/>
    </source>
</evidence>
<evidence type="ECO:0000256" key="5">
    <source>
        <dbReference type="ARBA" id="ARBA00022741"/>
    </source>
</evidence>